<evidence type="ECO:0000259" key="12">
    <source>
        <dbReference type="PROSITE" id="PS51352"/>
    </source>
</evidence>
<sequence>MSVGYIGFSLDNRNELPSALLHQPFPEFSASVLNDPDRRVSKADLLGRPTLVNVWATWCPTCKAEHAELMRIAELTDVRLVGVNYKDVAVKAKRWLVDYGDPYEFVIVDQDGGLGVELGVYGAPETFLLNAQGEVVYKRVGEVNQRIWRDELAPRLAQMGVYQMPAQETESLTIGAGSDAPIAQDLRRTVHRLVVQEGYSDQEVRDFLQARYGDFVLYNPPFNSRTMLIWLVPLGLAIVGALVLFGLLRRARQQEVVDLDVSHDEVVKDVYRQRYDELPSETDDTLLRGEIENELGAVLLTESLGDVDQTEISTQKTALSWSLALLVPLFALGIYFTVAEPELQNIRGAEEVLTMAADDAALQGWAERLSAHTQNSPDDDKSFYLLGHVYLKQGEYAEAAEAFGRTAQLAGDDLNVQVYWLQSRYLAAAGVLDDFSRELAQRILEQEPSLGVVLEILALDAFRTGDPEQAITLLNRALTSANDLQRQASFATAIRQVREGMQTSEPGVSVAVSATTSPSPRASVFVVARPVGGGMPYAAVKQPAFLLPFEVRLDDLVSMSPERRLSQADQFEVLVRVSESGNAMPQPGDWQWVSPAMNLADSGAQTLDATLTPPE</sequence>
<feature type="repeat" description="TPR" evidence="10">
    <location>
        <begin position="380"/>
        <end position="413"/>
    </location>
</feature>
<evidence type="ECO:0000256" key="5">
    <source>
        <dbReference type="ARBA" id="ARBA00022617"/>
    </source>
</evidence>
<dbReference type="Gene3D" id="1.25.40.10">
    <property type="entry name" value="Tetratricopeptide repeat domain"/>
    <property type="match status" value="1"/>
</dbReference>
<dbReference type="InterPro" id="IPR038297">
    <property type="entry name" value="CcmH/CycL/NrfF/Ccl2_sf"/>
</dbReference>
<keyword evidence="14" id="KW-1185">Reference proteome</keyword>
<evidence type="ECO:0000256" key="7">
    <source>
        <dbReference type="ARBA" id="ARBA00022729"/>
    </source>
</evidence>
<comment type="similarity">
    <text evidence="4">Belongs to the peroxiredoxin family. Prx5 subfamily.</text>
</comment>
<feature type="transmembrane region" description="Helical" evidence="11">
    <location>
        <begin position="227"/>
        <end position="248"/>
    </location>
</feature>
<dbReference type="InterPro" id="IPR019734">
    <property type="entry name" value="TPR_rpt"/>
</dbReference>
<dbReference type="GO" id="GO:0005886">
    <property type="term" value="C:plasma membrane"/>
    <property type="evidence" value="ECO:0007669"/>
    <property type="project" value="TreeGrafter"/>
</dbReference>
<dbReference type="PROSITE" id="PS00194">
    <property type="entry name" value="THIOREDOXIN_1"/>
    <property type="match status" value="1"/>
</dbReference>
<keyword evidence="11" id="KW-1133">Transmembrane helix</keyword>
<evidence type="ECO:0000256" key="11">
    <source>
        <dbReference type="SAM" id="Phobius"/>
    </source>
</evidence>
<evidence type="ECO:0000256" key="2">
    <source>
        <dbReference type="ARBA" id="ARBA00007758"/>
    </source>
</evidence>
<dbReference type="Pfam" id="PF23892">
    <property type="entry name" value="Ig_CycH"/>
    <property type="match status" value="1"/>
</dbReference>
<dbReference type="Proteomes" id="UP000649617">
    <property type="component" value="Unassembled WGS sequence"/>
</dbReference>
<dbReference type="InterPro" id="IPR036249">
    <property type="entry name" value="Thioredoxin-like_sf"/>
</dbReference>
<comment type="caution">
    <text evidence="13">The sequence shown here is derived from an EMBL/GenBank/DDBJ whole genome shotgun (WGS) entry which is preliminary data.</text>
</comment>
<dbReference type="Pfam" id="PF08534">
    <property type="entry name" value="Redoxin"/>
    <property type="match status" value="1"/>
</dbReference>
<dbReference type="InterPro" id="IPR056412">
    <property type="entry name" value="Ig_CycH"/>
</dbReference>
<dbReference type="GO" id="GO:0015036">
    <property type="term" value="F:disulfide oxidoreductase activity"/>
    <property type="evidence" value="ECO:0007669"/>
    <property type="project" value="InterPro"/>
</dbReference>
<evidence type="ECO:0000256" key="3">
    <source>
        <dbReference type="ARBA" id="ARBA00010342"/>
    </source>
</evidence>
<evidence type="ECO:0000256" key="1">
    <source>
        <dbReference type="ARBA" id="ARBA00004196"/>
    </source>
</evidence>
<comment type="similarity">
    <text evidence="3">Belongs to the CcmH/CycL/Ccl2/NrfF family.</text>
</comment>
<evidence type="ECO:0000256" key="10">
    <source>
        <dbReference type="PROSITE-ProRule" id="PRU00339"/>
    </source>
</evidence>
<dbReference type="EMBL" id="CAJNIZ010011112">
    <property type="protein sequence ID" value="CAE7311920.1"/>
    <property type="molecule type" value="Genomic_DNA"/>
</dbReference>
<dbReference type="Gene3D" id="1.10.8.640">
    <property type="entry name" value="Cytochrome C biogenesis protein"/>
    <property type="match status" value="1"/>
</dbReference>
<keyword evidence="10" id="KW-0802">TPR repeat</keyword>
<dbReference type="OrthoDB" id="2020000at2759"/>
<keyword evidence="11" id="KW-0812">Transmembrane</keyword>
<dbReference type="AlphaFoldDB" id="A0A812P0C7"/>
<dbReference type="CDD" id="cd03010">
    <property type="entry name" value="TlpA_like_DsbE"/>
    <property type="match status" value="1"/>
</dbReference>
<proteinExistence type="inferred from homology"/>
<dbReference type="InterPro" id="IPR017937">
    <property type="entry name" value="Thioredoxin_CS"/>
</dbReference>
<reference evidence="13" key="1">
    <citation type="submission" date="2021-02" db="EMBL/GenBank/DDBJ databases">
        <authorList>
            <person name="Dougan E. K."/>
            <person name="Rhodes N."/>
            <person name="Thang M."/>
            <person name="Chan C."/>
        </authorList>
    </citation>
    <scope>NUCLEOTIDE SEQUENCE</scope>
</reference>
<dbReference type="SUPFAM" id="SSF48452">
    <property type="entry name" value="TPR-like"/>
    <property type="match status" value="1"/>
</dbReference>
<dbReference type="SMART" id="SM00028">
    <property type="entry name" value="TPR"/>
    <property type="match status" value="2"/>
</dbReference>
<dbReference type="InterPro" id="IPR004799">
    <property type="entry name" value="Periplasmic_diS_OxRdtase_DsbE"/>
</dbReference>
<keyword evidence="11" id="KW-0472">Membrane</keyword>
<dbReference type="PROSITE" id="PS51352">
    <property type="entry name" value="THIOREDOXIN_2"/>
    <property type="match status" value="1"/>
</dbReference>
<feature type="transmembrane region" description="Helical" evidence="11">
    <location>
        <begin position="318"/>
        <end position="338"/>
    </location>
</feature>
<dbReference type="GO" id="GO:0006950">
    <property type="term" value="P:response to stress"/>
    <property type="evidence" value="ECO:0007669"/>
    <property type="project" value="UniProtKB-ARBA"/>
</dbReference>
<keyword evidence="6" id="KW-0479">Metal-binding</keyword>
<dbReference type="SUPFAM" id="SSF52833">
    <property type="entry name" value="Thioredoxin-like"/>
    <property type="match status" value="1"/>
</dbReference>
<accession>A0A812P0C7</accession>
<keyword evidence="7" id="KW-0732">Signal</keyword>
<evidence type="ECO:0000256" key="4">
    <source>
        <dbReference type="ARBA" id="ARBA00010505"/>
    </source>
</evidence>
<dbReference type="InterPro" id="IPR017560">
    <property type="entry name" value="Cyt_c_biogenesis_CcmI"/>
</dbReference>
<evidence type="ECO:0000256" key="6">
    <source>
        <dbReference type="ARBA" id="ARBA00022723"/>
    </source>
</evidence>
<dbReference type="CDD" id="cd16378">
    <property type="entry name" value="CcmH_N"/>
    <property type="match status" value="1"/>
</dbReference>
<dbReference type="PROSITE" id="PS50005">
    <property type="entry name" value="TPR"/>
    <property type="match status" value="1"/>
</dbReference>
<dbReference type="InterPro" id="IPR013766">
    <property type="entry name" value="Thioredoxin_domain"/>
</dbReference>
<evidence type="ECO:0000313" key="13">
    <source>
        <dbReference type="EMBL" id="CAE7311920.1"/>
    </source>
</evidence>
<dbReference type="InterPro" id="IPR013740">
    <property type="entry name" value="Redoxin"/>
</dbReference>
<dbReference type="InterPro" id="IPR051263">
    <property type="entry name" value="C-type_cytochrome_biogenesis"/>
</dbReference>
<keyword evidence="9" id="KW-0408">Iron</keyword>
<dbReference type="NCBIfam" id="TIGR00385">
    <property type="entry name" value="dsbE"/>
    <property type="match status" value="1"/>
</dbReference>
<comment type="similarity">
    <text evidence="2">Belongs to the thioredoxin family. DsbE subfamily.</text>
</comment>
<evidence type="ECO:0000256" key="9">
    <source>
        <dbReference type="ARBA" id="ARBA00023004"/>
    </source>
</evidence>
<dbReference type="Gene3D" id="3.40.30.10">
    <property type="entry name" value="Glutaredoxin"/>
    <property type="match status" value="1"/>
</dbReference>
<gene>
    <name evidence="13" type="primary">dsbE</name>
    <name evidence="13" type="ORF">SPIL2461_LOCUS7080</name>
</gene>
<dbReference type="PANTHER" id="PTHR47870">
    <property type="entry name" value="CYTOCHROME C-TYPE BIOGENESIS PROTEIN CCMH"/>
    <property type="match status" value="1"/>
</dbReference>
<feature type="domain" description="Thioredoxin" evidence="12">
    <location>
        <begin position="19"/>
        <end position="161"/>
    </location>
</feature>
<name>A0A812P0C7_SYMPI</name>
<dbReference type="InterPro" id="IPR005616">
    <property type="entry name" value="CcmH/CycL/Ccl2/NrfF_N"/>
</dbReference>
<keyword evidence="8" id="KW-0201">Cytochrome c-type biogenesis</keyword>
<dbReference type="PANTHER" id="PTHR47870:SF1">
    <property type="entry name" value="CYTOCHROME C-TYPE BIOGENESIS PROTEIN CCMH"/>
    <property type="match status" value="1"/>
</dbReference>
<dbReference type="GO" id="GO:0017004">
    <property type="term" value="P:cytochrome complex assembly"/>
    <property type="evidence" value="ECO:0007669"/>
    <property type="project" value="UniProtKB-KW"/>
</dbReference>
<protein>
    <submittedName>
        <fullName evidence="13">DsbE protein</fullName>
    </submittedName>
</protein>
<dbReference type="InterPro" id="IPR011990">
    <property type="entry name" value="TPR-like_helical_dom_sf"/>
</dbReference>
<dbReference type="GO" id="GO:0046872">
    <property type="term" value="F:metal ion binding"/>
    <property type="evidence" value="ECO:0007669"/>
    <property type="project" value="UniProtKB-KW"/>
</dbReference>
<organism evidence="13 14">
    <name type="scientific">Symbiodinium pilosum</name>
    <name type="common">Dinoflagellate</name>
    <dbReference type="NCBI Taxonomy" id="2952"/>
    <lineage>
        <taxon>Eukaryota</taxon>
        <taxon>Sar</taxon>
        <taxon>Alveolata</taxon>
        <taxon>Dinophyceae</taxon>
        <taxon>Suessiales</taxon>
        <taxon>Symbiodiniaceae</taxon>
        <taxon>Symbiodinium</taxon>
    </lineage>
</organism>
<evidence type="ECO:0000313" key="14">
    <source>
        <dbReference type="Proteomes" id="UP000649617"/>
    </source>
</evidence>
<comment type="subcellular location">
    <subcellularLocation>
        <location evidence="1">Cell envelope</location>
    </subcellularLocation>
</comment>
<keyword evidence="5" id="KW-0349">Heme</keyword>
<evidence type="ECO:0000256" key="8">
    <source>
        <dbReference type="ARBA" id="ARBA00022748"/>
    </source>
</evidence>
<dbReference type="Pfam" id="PF03918">
    <property type="entry name" value="CcmH"/>
    <property type="match status" value="1"/>
</dbReference>
<dbReference type="NCBIfam" id="TIGR03142">
    <property type="entry name" value="cytochro_ccmI"/>
    <property type="match status" value="1"/>
</dbReference>